<evidence type="ECO:0000256" key="4">
    <source>
        <dbReference type="ARBA" id="ARBA00022786"/>
    </source>
</evidence>
<dbReference type="InterPro" id="IPR051346">
    <property type="entry name" value="OTU_Deubiquitinase"/>
</dbReference>
<evidence type="ECO:0000313" key="13">
    <source>
        <dbReference type="Proteomes" id="UP001392437"/>
    </source>
</evidence>
<keyword evidence="13" id="KW-1185">Reference proteome</keyword>
<name>A0AAW0R0A8_9PEZI</name>
<dbReference type="EC" id="3.4.19.12" evidence="2"/>
<comment type="caution">
    <text evidence="12">The sequence shown here is derived from an EMBL/GenBank/DDBJ whole genome shotgun (WGS) entry which is preliminary data.</text>
</comment>
<evidence type="ECO:0000259" key="10">
    <source>
        <dbReference type="Pfam" id="PF12359"/>
    </source>
</evidence>
<evidence type="ECO:0000256" key="5">
    <source>
        <dbReference type="ARBA" id="ARBA00022801"/>
    </source>
</evidence>
<feature type="domain" description="DUF6606" evidence="11">
    <location>
        <begin position="15"/>
        <end position="278"/>
    </location>
</feature>
<dbReference type="PANTHER" id="PTHR13367:SF34">
    <property type="match status" value="1"/>
</dbReference>
<dbReference type="Proteomes" id="UP001392437">
    <property type="component" value="Unassembled WGS sequence"/>
</dbReference>
<organism evidence="12 13">
    <name type="scientific">Apiospora kogelbergensis</name>
    <dbReference type="NCBI Taxonomy" id="1337665"/>
    <lineage>
        <taxon>Eukaryota</taxon>
        <taxon>Fungi</taxon>
        <taxon>Dikarya</taxon>
        <taxon>Ascomycota</taxon>
        <taxon>Pezizomycotina</taxon>
        <taxon>Sordariomycetes</taxon>
        <taxon>Xylariomycetidae</taxon>
        <taxon>Amphisphaeriales</taxon>
        <taxon>Apiosporaceae</taxon>
        <taxon>Apiospora</taxon>
    </lineage>
</organism>
<accession>A0AAW0R0A8</accession>
<dbReference type="GO" id="GO:0004843">
    <property type="term" value="F:cysteine-type deubiquitinase activity"/>
    <property type="evidence" value="ECO:0007669"/>
    <property type="project" value="UniProtKB-EC"/>
</dbReference>
<feature type="compositionally biased region" description="Basic and acidic residues" evidence="8">
    <location>
        <begin position="182"/>
        <end position="197"/>
    </location>
</feature>
<feature type="domain" description="DUF3638" evidence="9">
    <location>
        <begin position="2040"/>
        <end position="2270"/>
    </location>
</feature>
<feature type="domain" description="DUF3645" evidence="10">
    <location>
        <begin position="2394"/>
        <end position="2426"/>
    </location>
</feature>
<evidence type="ECO:0000256" key="2">
    <source>
        <dbReference type="ARBA" id="ARBA00012759"/>
    </source>
</evidence>
<dbReference type="InterPro" id="IPR046541">
    <property type="entry name" value="DUF6606"/>
</dbReference>
<evidence type="ECO:0000256" key="6">
    <source>
        <dbReference type="ARBA" id="ARBA00022807"/>
    </source>
</evidence>
<dbReference type="Pfam" id="PF20255">
    <property type="entry name" value="DUF6606"/>
    <property type="match status" value="1"/>
</dbReference>
<evidence type="ECO:0000313" key="12">
    <source>
        <dbReference type="EMBL" id="KAK8120647.1"/>
    </source>
</evidence>
<reference evidence="12 13" key="1">
    <citation type="submission" date="2023-01" db="EMBL/GenBank/DDBJ databases">
        <title>Analysis of 21 Apiospora genomes using comparative genomics revels a genus with tremendous synthesis potential of carbohydrate active enzymes and secondary metabolites.</title>
        <authorList>
            <person name="Sorensen T."/>
        </authorList>
    </citation>
    <scope>NUCLEOTIDE SEQUENCE [LARGE SCALE GENOMIC DNA]</scope>
    <source>
        <strain evidence="12 13">CBS 117206</strain>
    </source>
</reference>
<feature type="region of interest" description="Disordered" evidence="8">
    <location>
        <begin position="174"/>
        <end position="197"/>
    </location>
</feature>
<proteinExistence type="predicted"/>
<dbReference type="GO" id="GO:0006508">
    <property type="term" value="P:proteolysis"/>
    <property type="evidence" value="ECO:0007669"/>
    <property type="project" value="UniProtKB-KW"/>
</dbReference>
<keyword evidence="5" id="KW-0378">Hydrolase</keyword>
<evidence type="ECO:0000256" key="3">
    <source>
        <dbReference type="ARBA" id="ARBA00022670"/>
    </source>
</evidence>
<dbReference type="PANTHER" id="PTHR13367">
    <property type="entry name" value="UBIQUITIN THIOESTERASE"/>
    <property type="match status" value="1"/>
</dbReference>
<feature type="coiled-coil region" evidence="7">
    <location>
        <begin position="567"/>
        <end position="594"/>
    </location>
</feature>
<evidence type="ECO:0000259" key="11">
    <source>
        <dbReference type="Pfam" id="PF20255"/>
    </source>
</evidence>
<keyword evidence="6" id="KW-0788">Thiol protease</keyword>
<keyword evidence="3" id="KW-0645">Protease</keyword>
<protein>
    <recommendedName>
        <fullName evidence="2">ubiquitinyl hydrolase 1</fullName>
        <ecNumber evidence="2">3.4.19.12</ecNumber>
    </recommendedName>
</protein>
<keyword evidence="7" id="KW-0175">Coiled coil</keyword>
<dbReference type="InterPro" id="IPR022099">
    <property type="entry name" value="DUF3638"/>
</dbReference>
<evidence type="ECO:0000256" key="7">
    <source>
        <dbReference type="SAM" id="Coils"/>
    </source>
</evidence>
<evidence type="ECO:0000256" key="8">
    <source>
        <dbReference type="SAM" id="MobiDB-lite"/>
    </source>
</evidence>
<evidence type="ECO:0000256" key="1">
    <source>
        <dbReference type="ARBA" id="ARBA00000707"/>
    </source>
</evidence>
<dbReference type="Pfam" id="PF12340">
    <property type="entry name" value="DUF3638"/>
    <property type="match status" value="1"/>
</dbReference>
<dbReference type="Pfam" id="PF12359">
    <property type="entry name" value="DUF3645"/>
    <property type="match status" value="1"/>
</dbReference>
<keyword evidence="4" id="KW-0833">Ubl conjugation pathway</keyword>
<sequence>MELGIDDLSALLYQVDHIFLPPKLPQNDDYTVAQNRALIDHVLDALRRFKDDVEGHHLSDVQRAIRMVSTMLQCRPGRNLDVQQVCSALDNLTDEGALSFQLTAQNFGLLVTRRGQTIYFEQFELLAKNKDVMACQGRLRRLFPSTCIAMQYPQYAANGFTSAFAQCLFKLDKSTHPSSRPKSQEKGEGEGHEERDTVEPRLSAMLNGFLRGLGSDNRVIQIEKHSREEVLWHNSGLPWHRSATWLLIRVSLQLIWCRNSGAINNSPLFKGFIAVFIGSCVARAQQLGVPDQLMYCMLAKLDRRCQKLSQLPYFENIKPRWLDYCSNVQSASIQSLEQRWKDIQQSDKRHLPLEELKTLSFPTDSALEIPSLRGYLSEIQKAQTTSSDLRISPGSYAFLRTEGIEPPRIATEKGYVFLTLANFEVWIDRSLAEWLETKINEKTTCGKLSEMMGKYHYLASEAYKQNPFNLSVMWLSILELWVACDKTATHQVPLLAEYTIDVPCNLLQRLVLPSLSLMERLYDVESEFGNPNSFAVQFYQNSAHHQSIHQNIVAAADLKETAKVAELAHMKTEYNQLQREYSSVSHQRQQATEDHAKEDYPQEYVPIEEICIEGCLKCCLEKRMTNMKISVYERPLPSTECEAKAVVFELQVPDAIAAWRNSTLKLLVDEIESNDSASRNPVYNLHSTYYYSELAGYDQNVTDRLQILSVKKPYTAEHGNEQPVSEATEASVCAPHGCQYAYYDQGNEQLRSAGRSCARLEAMKFKIPPSCSLANLSTFPLPNWIRGYSHTSNEIIAQQSVCPAYMTLESFKAFGHIRSGHRLQWRNILAQLAMPSVDFNQIDTALVVLQAISEAGPPCADVPPNKLRDSHKLLNERTFAFSLLENLRATFQRVRSSWECDVTMLVLSHICTRLLCTSRDSEIQHACRALLSELRFTARNWAMSLSNRADESVPGREVEDFSRRVLAMSLVCSSTFSADLDESESIFRESDSVTCFLEISILIHDHRQSLDINSQDKADGKDVPGAATQLGDANSQSPLLIIAMQSWRRQCYLFQPHLVKKAHQNRVCLDKAIGTFVAAYTPGMAWSEGGAGYQHIMTSNCCSSDIEENPSVTLDLLEGGLLIGGRPVSRLPPEYCQDSTFKHLFGEQSLKVSPSQEFDMQFTATREKEGWIIHFAMKNKQLVIRACNEPMIISYSHWINVETGVLEFRPWKHPWYSEGSLWRADTTSAQTTLVKDEKVLIDCKSNTAKCIGRVLETLEKPDFVTILLDKAKSELEVDLPRYDLAFTLEPGTSTLRCKKYPGMCIDSFQSVGSLIGLNSKLVLRPQYDEPSRRKAVIIPYGAPHVCGNGSHPVTNVNPTESKVTEDCAPGMARHTYLYYEADVLLGRLVDNGSLRSKLLLCHLHAATSYCLADPLTGRTGTEEALRILKSAAVVSFPRLDPMEAELLLGIAKLSPVRNFYPGGGLMEMQRVIWDNTLHPLAQNDEFRQVVRVILQQATLCESYFHHAQSFHIPQESNAQLASRALIRNSVFRVDGFGAEYFTNTQDCAYQNRDIIAGSSTEQPEQRLCHVTKLLLSQDACLVEPLPNVTDILCSIYVVLNGEVLDSPNHSDIPFGGFDIQWLNAPKHSIGLNWRGLHRYLTTVNARESRFKLMTLFGGLIFAPEADFAIIQLLLTLVCCPDARHQVHPEHDTFRLSDGDGYDQRKILECIGNKSIAIEQTPEWQLQQDHSETRRNFNKRRKAAWQAKLEIVKHAFEAPLHAQFPDRPMAPTSDRIGLYINIEGAMGGIRKLFRSWVRNKQFRSYINSIVNTAVRSPLSPHHVIESGFTYHLLSMASPAAHVMASDLFSEPAPRISCQPPFQESDLQLRSTRPDSGDGHTNWALQTSRPLIESLRSMAKGLYELQYVEELENSFESFQAVRGGESLVQLTFDPDTVSRRLRHNLQRCTQEVDYFQSIIFDSFERQANRLIPHSKHFFPRISPVFLLQRLNKNHWPNLPGPWRCCITNYARALTHLQRAQRMMGLIRNKLGFIKELQNVGHSWELERFPDSLLMEVESGLIIRDVQEEVATSMRQSDGNRVMQLNMGEGKSSVIVQIVAAYLADGKRLVRVIVAKPQSKQMQHMLVTKLGGLLDRQVFFLPFSRFTKMDELQTTYLQSQLEKCQKECGVLLVQPEELLSFKLMGLEHVGAPKPEGTEQDDGDVMTTGHRMMETQKYLDKFSRDIIDESDENFSVKFELVYTIGTQRPIEMSPDRWLVIQHVLTLVARFASDVKRSHPDGIQLQAAESGQFAPLRFLSEDSGRVLLQTVARHIRDNGCHCLPMSHQSKEVRDCIFSCITQLSVNDDIIKRMEGTTNGFLNDITKTILLLLRGLFAHGILSFAFGQKRWRVNYGLATRTPPTMLAVPYRAKDSPAPRSEFSHPDVVIVLTCLSYYYGGLSADEMDTTFEHLERSDQSSTVYGEWVAGSSSLEPAFQQLSSINRKDRSQCLNHVFPALRRTKAVVDYYLSKIVFPKECKEFPRKLSASGWDLAKPRPQAVTGFSGTCDSKYVLPTDISHIDLSSQMHTNATVLANLLRQENTVKVLEPDFSSEELLEAVVNSELPVQVILDVGALIIDLENDEVARKWLEMTPNADKEAVIFLN</sequence>
<dbReference type="InterPro" id="IPR022105">
    <property type="entry name" value="DUF3645"/>
</dbReference>
<gene>
    <name evidence="12" type="ORF">PG999_004767</name>
</gene>
<dbReference type="EMBL" id="JAQQWP010000004">
    <property type="protein sequence ID" value="KAK8120647.1"/>
    <property type="molecule type" value="Genomic_DNA"/>
</dbReference>
<evidence type="ECO:0000259" key="9">
    <source>
        <dbReference type="Pfam" id="PF12340"/>
    </source>
</evidence>
<comment type="catalytic activity">
    <reaction evidence="1">
        <text>Thiol-dependent hydrolysis of ester, thioester, amide, peptide and isopeptide bonds formed by the C-terminal Gly of ubiquitin (a 76-residue protein attached to proteins as an intracellular targeting signal).</text>
        <dbReference type="EC" id="3.4.19.12"/>
    </reaction>
</comment>